<name>A0A6A7YAR1_9HYPH</name>
<evidence type="ECO:0000256" key="10">
    <source>
        <dbReference type="ARBA" id="ARBA00033771"/>
    </source>
</evidence>
<proteinExistence type="inferred from homology"/>
<dbReference type="GO" id="GO:0004601">
    <property type="term" value="F:peroxidase activity"/>
    <property type="evidence" value="ECO:0007669"/>
    <property type="project" value="UniProtKB-KW"/>
</dbReference>
<comment type="subcellular location">
    <subcellularLocation>
        <location evidence="1">Cell envelope</location>
    </subcellularLocation>
</comment>
<evidence type="ECO:0000259" key="16">
    <source>
        <dbReference type="Pfam" id="PF04261"/>
    </source>
</evidence>
<feature type="binding site" evidence="13">
    <location>
        <begin position="340"/>
        <end position="342"/>
    </location>
    <ligand>
        <name>heme b</name>
        <dbReference type="ChEBI" id="CHEBI:60344"/>
    </ligand>
</feature>
<evidence type="ECO:0000256" key="15">
    <source>
        <dbReference type="RuleBase" id="RU365017"/>
    </source>
</evidence>
<feature type="binding site" evidence="14">
    <location>
        <begin position="242"/>
        <end position="244"/>
    </location>
    <ligand>
        <name>protoporphyrin IX</name>
        <dbReference type="ChEBI" id="CHEBI:57306"/>
    </ligand>
</feature>
<evidence type="ECO:0000256" key="14">
    <source>
        <dbReference type="PIRSR" id="PIRSR606313-2"/>
    </source>
</evidence>
<keyword evidence="3 15" id="KW-0575">Peroxidase</keyword>
<keyword evidence="4 13" id="KW-0349">Heme</keyword>
<evidence type="ECO:0000256" key="4">
    <source>
        <dbReference type="ARBA" id="ARBA00022617"/>
    </source>
</evidence>
<dbReference type="GO" id="GO:0020037">
    <property type="term" value="F:heme binding"/>
    <property type="evidence" value="ECO:0007669"/>
    <property type="project" value="InterPro"/>
</dbReference>
<feature type="domain" description="Dyp-type peroxidase C-terminal" evidence="17">
    <location>
        <begin position="233"/>
        <end position="415"/>
    </location>
</feature>
<dbReference type="Pfam" id="PF04261">
    <property type="entry name" value="Dyp_perox_N"/>
    <property type="match status" value="1"/>
</dbReference>
<comment type="caution">
    <text evidence="18">The sequence shown here is derived from an EMBL/GenBank/DDBJ whole genome shotgun (WGS) entry which is preliminary data.</text>
</comment>
<protein>
    <recommendedName>
        <fullName evidence="10 15">Deferrochelatase</fullName>
        <ecNumber evidence="15">1.11.1.-</ecNumber>
    </recommendedName>
    <alternativeName>
        <fullName evidence="11 15">Peroxidase EfeB</fullName>
    </alternativeName>
</protein>
<dbReference type="GO" id="GO:0046872">
    <property type="term" value="F:metal ion binding"/>
    <property type="evidence" value="ECO:0007669"/>
    <property type="project" value="UniProtKB-KW"/>
</dbReference>
<gene>
    <name evidence="18" type="primary">efeB</name>
    <name evidence="18" type="ORF">F0357_21050</name>
</gene>
<evidence type="ECO:0000256" key="3">
    <source>
        <dbReference type="ARBA" id="ARBA00022559"/>
    </source>
</evidence>
<dbReference type="NCBIfam" id="TIGR01413">
    <property type="entry name" value="Dyp_perox_fam"/>
    <property type="match status" value="1"/>
</dbReference>
<keyword evidence="9" id="KW-0456">Lyase</keyword>
<dbReference type="GO" id="GO:0005829">
    <property type="term" value="C:cytosol"/>
    <property type="evidence" value="ECO:0007669"/>
    <property type="project" value="TreeGrafter"/>
</dbReference>
<evidence type="ECO:0000256" key="5">
    <source>
        <dbReference type="ARBA" id="ARBA00022723"/>
    </source>
</evidence>
<dbReference type="Proteomes" id="UP000332515">
    <property type="component" value="Unassembled WGS sequence"/>
</dbReference>
<comment type="catalytic activity">
    <reaction evidence="12">
        <text>heme b + 2 H(+) = protoporphyrin IX + Fe(2+)</text>
        <dbReference type="Rhea" id="RHEA:22584"/>
        <dbReference type="ChEBI" id="CHEBI:15378"/>
        <dbReference type="ChEBI" id="CHEBI:29033"/>
        <dbReference type="ChEBI" id="CHEBI:57306"/>
        <dbReference type="ChEBI" id="CHEBI:60344"/>
        <dbReference type="EC" id="4.98.1.1"/>
    </reaction>
    <physiologicalReaction direction="left-to-right" evidence="12">
        <dbReference type="Rhea" id="RHEA:22585"/>
    </physiologicalReaction>
</comment>
<feature type="binding site" evidence="13">
    <location>
        <begin position="242"/>
        <end position="244"/>
    </location>
    <ligand>
        <name>heme b</name>
        <dbReference type="ChEBI" id="CHEBI:60344"/>
    </ligand>
</feature>
<feature type="binding site" evidence="13">
    <location>
        <position position="353"/>
    </location>
    <ligand>
        <name>heme b</name>
        <dbReference type="ChEBI" id="CHEBI:60344"/>
    </ligand>
</feature>
<sequence>MKISNPSAAPVDETRRRFLIGVGAAAAGGALAPTMAHAASDVAGNVTDAPKSAPSILERWPFYGDHQQGIVTPRPANGMIASFTVVADKPADLDALFRQLTERIVFLTQGGTPPELNPKLPPADSGILGPVVTPDNLTITVSLGDSLFEDRIWLKPLKPKQLQRMTKFPNDALDADLCHGDLVLQFCANTQDTNIHALRDIVKMMPDKLVLRWKQEGNVPVLPPAADGRPQSARNFLGFRDGSANPDSADTALMRALVWVGAGHGEPAWAERGSYQAVRIIRNFVERWDRTPLAEQQDIIGREKMSGAPFGGRSEHDVPDYASDPTGKVTPLDAHIRLANPRTALTEKNRILRRPFNYSNGVSKSGQIEQGLLFICYQADLEQGFITVQTRLNGEPLEEYLKPIGGGYFYVLPGAQGPGDYLGRTLIEAARKSEATPT</sequence>
<dbReference type="PANTHER" id="PTHR30521:SF4">
    <property type="entry name" value="DEFERROCHELATASE"/>
    <property type="match status" value="1"/>
</dbReference>
<feature type="domain" description="Dyp-type peroxidase N-terminal" evidence="16">
    <location>
        <begin position="67"/>
        <end position="217"/>
    </location>
</feature>
<evidence type="ECO:0000256" key="12">
    <source>
        <dbReference type="ARBA" id="ARBA00048856"/>
    </source>
</evidence>
<dbReference type="Pfam" id="PF20628">
    <property type="entry name" value="Dyp_perox_C"/>
    <property type="match status" value="1"/>
</dbReference>
<organism evidence="18 19">
    <name type="scientific">Segnochrobactrum spirostomi</name>
    <dbReference type="NCBI Taxonomy" id="2608987"/>
    <lineage>
        <taxon>Bacteria</taxon>
        <taxon>Pseudomonadati</taxon>
        <taxon>Pseudomonadota</taxon>
        <taxon>Alphaproteobacteria</taxon>
        <taxon>Hyphomicrobiales</taxon>
        <taxon>Segnochrobactraceae</taxon>
        <taxon>Segnochrobactrum</taxon>
    </lineage>
</organism>
<evidence type="ECO:0000256" key="11">
    <source>
        <dbReference type="ARBA" id="ARBA00033775"/>
    </source>
</evidence>
<evidence type="ECO:0000256" key="7">
    <source>
        <dbReference type="ARBA" id="ARBA00023002"/>
    </source>
</evidence>
<dbReference type="InterPro" id="IPR006314">
    <property type="entry name" value="Dyp_peroxidase"/>
</dbReference>
<dbReference type="GO" id="GO:0004325">
    <property type="term" value="F:ferrochelatase activity"/>
    <property type="evidence" value="ECO:0007669"/>
    <property type="project" value="UniProtKB-EC"/>
</dbReference>
<keyword evidence="8 13" id="KW-0408">Iron</keyword>
<dbReference type="PROSITE" id="PS51318">
    <property type="entry name" value="TAT"/>
    <property type="match status" value="1"/>
</dbReference>
<evidence type="ECO:0000256" key="13">
    <source>
        <dbReference type="PIRSR" id="PIRSR606313-1"/>
    </source>
</evidence>
<dbReference type="PANTHER" id="PTHR30521">
    <property type="entry name" value="DEFERROCHELATASE/PEROXIDASE"/>
    <property type="match status" value="1"/>
</dbReference>
<evidence type="ECO:0000256" key="9">
    <source>
        <dbReference type="ARBA" id="ARBA00023239"/>
    </source>
</evidence>
<dbReference type="InterPro" id="IPR006311">
    <property type="entry name" value="TAT_signal"/>
</dbReference>
<keyword evidence="6" id="KW-0732">Signal</keyword>
<dbReference type="NCBIfam" id="TIGR01412">
    <property type="entry name" value="tat_substr_1"/>
    <property type="match status" value="1"/>
</dbReference>
<dbReference type="InterPro" id="IPR048328">
    <property type="entry name" value="Dyp_perox_C"/>
</dbReference>
<comment type="function">
    <text evidence="15">Involved in the recovery of exogenous heme iron. Extracts iron from heme while preserving the protoporphyrin ring intact.</text>
</comment>
<dbReference type="GO" id="GO:0030313">
    <property type="term" value="C:cell envelope"/>
    <property type="evidence" value="ECO:0007669"/>
    <property type="project" value="UniProtKB-SubCell"/>
</dbReference>
<dbReference type="AlphaFoldDB" id="A0A6A7YAR1"/>
<evidence type="ECO:0000313" key="18">
    <source>
        <dbReference type="EMBL" id="MQT15098.1"/>
    </source>
</evidence>
<evidence type="ECO:0000256" key="8">
    <source>
        <dbReference type="ARBA" id="ARBA00023004"/>
    </source>
</evidence>
<comment type="similarity">
    <text evidence="2">Belongs to the DyP-type peroxidase family. EfeB subfamily.</text>
</comment>
<evidence type="ECO:0000256" key="6">
    <source>
        <dbReference type="ARBA" id="ARBA00022729"/>
    </source>
</evidence>
<keyword evidence="5 13" id="KW-0479">Metal-binding</keyword>
<dbReference type="InterPro" id="IPR011008">
    <property type="entry name" value="Dimeric_a/b-barrel"/>
</dbReference>
<dbReference type="SUPFAM" id="SSF54909">
    <property type="entry name" value="Dimeric alpha+beta barrel"/>
    <property type="match status" value="1"/>
</dbReference>
<keyword evidence="7 15" id="KW-0560">Oxidoreductase</keyword>
<feature type="binding site" evidence="14">
    <location>
        <position position="302"/>
    </location>
    <ligand>
        <name>protoporphyrin IX</name>
        <dbReference type="ChEBI" id="CHEBI:57306"/>
    </ligand>
</feature>
<dbReference type="RefSeq" id="WP_153489470.1">
    <property type="nucleotide sequence ID" value="NZ_VWNA01000003.1"/>
</dbReference>
<evidence type="ECO:0000256" key="2">
    <source>
        <dbReference type="ARBA" id="ARBA00005365"/>
    </source>
</evidence>
<comment type="cofactor">
    <cofactor evidence="13 15">
        <name>heme b</name>
        <dbReference type="ChEBI" id="CHEBI:60344"/>
    </cofactor>
    <text evidence="13 15">Binds 1 heme b (iron(II)-protoporphyrin IX) group non-covalently per subunit.</text>
</comment>
<feature type="binding site" evidence="13">
    <location>
        <position position="335"/>
    </location>
    <ligand>
        <name>heme b</name>
        <dbReference type="ChEBI" id="CHEBI:60344"/>
    </ligand>
</feature>
<dbReference type="InterPro" id="IPR006313">
    <property type="entry name" value="EfeB/EfeN"/>
</dbReference>
<keyword evidence="19" id="KW-1185">Reference proteome</keyword>
<dbReference type="EMBL" id="VWNA01000003">
    <property type="protein sequence ID" value="MQT15098.1"/>
    <property type="molecule type" value="Genomic_DNA"/>
</dbReference>
<dbReference type="InterPro" id="IPR048327">
    <property type="entry name" value="Dyp_perox_N"/>
</dbReference>
<evidence type="ECO:0000313" key="19">
    <source>
        <dbReference type="Proteomes" id="UP000332515"/>
    </source>
</evidence>
<reference evidence="18 19" key="1">
    <citation type="submission" date="2019-09" db="EMBL/GenBank/DDBJ databases">
        <title>Segnochrobactrum spirostomi gen. nov., sp. nov., isolated from the ciliate Spirostomum cf. yagiui and description of a novel family, Segnochrobactraceae fam. nov. within the order Rhizobiales of the class Alphaproteobacteria.</title>
        <authorList>
            <person name="Akter S."/>
            <person name="Shazib S.U.A."/>
            <person name="Shin M.K."/>
        </authorList>
    </citation>
    <scope>NUCLEOTIDE SEQUENCE [LARGE SCALE GENOMIC DNA]</scope>
    <source>
        <strain evidence="18 19">Sp-1</strain>
    </source>
</reference>
<accession>A0A6A7YAR1</accession>
<dbReference type="PROSITE" id="PS51404">
    <property type="entry name" value="DYP_PEROXIDASE"/>
    <property type="match status" value="1"/>
</dbReference>
<dbReference type="EC" id="1.11.1.-" evidence="15"/>
<evidence type="ECO:0000256" key="1">
    <source>
        <dbReference type="ARBA" id="ARBA00004196"/>
    </source>
</evidence>
<dbReference type="GO" id="GO:0033212">
    <property type="term" value="P:iron import into cell"/>
    <property type="evidence" value="ECO:0007669"/>
    <property type="project" value="InterPro"/>
</dbReference>
<evidence type="ECO:0000259" key="17">
    <source>
        <dbReference type="Pfam" id="PF20628"/>
    </source>
</evidence>